<dbReference type="EMBL" id="GBEZ01008493">
    <property type="protein sequence ID" value="JAC77049.1"/>
    <property type="molecule type" value="Transcribed_RNA"/>
</dbReference>
<accession>A0A061S225</accession>
<feature type="non-terminal residue" evidence="2">
    <location>
        <position position="167"/>
    </location>
</feature>
<organism evidence="2">
    <name type="scientific">Tetraselmis sp. GSL018</name>
    <dbReference type="NCBI Taxonomy" id="582737"/>
    <lineage>
        <taxon>Eukaryota</taxon>
        <taxon>Viridiplantae</taxon>
        <taxon>Chlorophyta</taxon>
        <taxon>core chlorophytes</taxon>
        <taxon>Chlorodendrophyceae</taxon>
        <taxon>Chlorodendrales</taxon>
        <taxon>Chlorodendraceae</taxon>
        <taxon>Tetraselmis</taxon>
    </lineage>
</organism>
<protein>
    <submittedName>
        <fullName evidence="2">Uncharacterized protein</fullName>
    </submittedName>
</protein>
<dbReference type="AlphaFoldDB" id="A0A061S225"/>
<proteinExistence type="predicted"/>
<feature type="compositionally biased region" description="Low complexity" evidence="1">
    <location>
        <begin position="135"/>
        <end position="161"/>
    </location>
</feature>
<evidence type="ECO:0000256" key="1">
    <source>
        <dbReference type="SAM" id="MobiDB-lite"/>
    </source>
</evidence>
<feature type="region of interest" description="Disordered" evidence="1">
    <location>
        <begin position="1"/>
        <end position="70"/>
    </location>
</feature>
<reference evidence="2" key="1">
    <citation type="submission" date="2014-05" db="EMBL/GenBank/DDBJ databases">
        <title>The transcriptome of the halophilic microalga Tetraselmis sp. GSL018 isolated from the Great Salt Lake, Utah.</title>
        <authorList>
            <person name="Jinkerson R.E."/>
            <person name="D'Adamo S."/>
            <person name="Posewitz M.C."/>
        </authorList>
    </citation>
    <scope>NUCLEOTIDE SEQUENCE</scope>
    <source>
        <strain evidence="2">GSL018</strain>
    </source>
</reference>
<gene>
    <name evidence="2" type="ORF">TSPGSL018_18613</name>
</gene>
<name>A0A061S225_9CHLO</name>
<feature type="non-terminal residue" evidence="2">
    <location>
        <position position="1"/>
    </location>
</feature>
<feature type="region of interest" description="Disordered" evidence="1">
    <location>
        <begin position="85"/>
        <end position="167"/>
    </location>
</feature>
<evidence type="ECO:0000313" key="2">
    <source>
        <dbReference type="EMBL" id="JAC77049.1"/>
    </source>
</evidence>
<sequence>APAAVRPRVLPHLHRPGQQLRPAHGRRRGPRAKDHIPGGHRLCGAPRVHDPGLGARGQPAREGRPPVAPVPAAEHGAARRLGGVLVRPGAHRGPAQLPGGPPSSLHGPVLRQEPDPAAARQDLPLCCSRGPHTTVAAAPRSRAVAAAARVPALAPAADPAPSGRARG</sequence>